<sequence>MAGAVNMGGSAAGVYRQPQHAQMNWPTDEPTADYELKADMAWACGGGGADCSKIQMNQPCYFPKTMLLMHSMITTKNSSTKVVLAISEELPWSLNLIPVIKIADMCLFLDPQAIEFKRFRDVHRS</sequence>
<organism evidence="1 2">
    <name type="scientific">Gossypium armourianum</name>
    <dbReference type="NCBI Taxonomy" id="34283"/>
    <lineage>
        <taxon>Eukaryota</taxon>
        <taxon>Viridiplantae</taxon>
        <taxon>Streptophyta</taxon>
        <taxon>Embryophyta</taxon>
        <taxon>Tracheophyta</taxon>
        <taxon>Spermatophyta</taxon>
        <taxon>Magnoliopsida</taxon>
        <taxon>eudicotyledons</taxon>
        <taxon>Gunneridae</taxon>
        <taxon>Pentapetalae</taxon>
        <taxon>rosids</taxon>
        <taxon>malvids</taxon>
        <taxon>Malvales</taxon>
        <taxon>Malvaceae</taxon>
        <taxon>Malvoideae</taxon>
        <taxon>Gossypium</taxon>
    </lineage>
</organism>
<name>A0A7J9IHZ3_9ROSI</name>
<keyword evidence="2" id="KW-1185">Reference proteome</keyword>
<dbReference type="EMBL" id="JABFAE010000001">
    <property type="protein sequence ID" value="MBA0821468.1"/>
    <property type="molecule type" value="Genomic_DNA"/>
</dbReference>
<dbReference type="AlphaFoldDB" id="A0A7J9IHZ3"/>
<reference evidence="1 2" key="1">
    <citation type="journal article" date="2019" name="Genome Biol. Evol.">
        <title>Insights into the evolution of the New World diploid cottons (Gossypium, subgenus Houzingenia) based on genome sequencing.</title>
        <authorList>
            <person name="Grover C.E."/>
            <person name="Arick M.A. 2nd"/>
            <person name="Thrash A."/>
            <person name="Conover J.L."/>
            <person name="Sanders W.S."/>
            <person name="Peterson D.G."/>
            <person name="Frelichowski J.E."/>
            <person name="Scheffler J.A."/>
            <person name="Scheffler B.E."/>
            <person name="Wendel J.F."/>
        </authorList>
    </citation>
    <scope>NUCLEOTIDE SEQUENCE [LARGE SCALE GENOMIC DNA]</scope>
    <source>
        <strain evidence="1">6</strain>
        <tissue evidence="1">Leaf</tissue>
    </source>
</reference>
<evidence type="ECO:0008006" key="3">
    <source>
        <dbReference type="Google" id="ProtNLM"/>
    </source>
</evidence>
<evidence type="ECO:0000313" key="2">
    <source>
        <dbReference type="Proteomes" id="UP000593575"/>
    </source>
</evidence>
<gene>
    <name evidence="1" type="ORF">Goarm_018324</name>
</gene>
<proteinExistence type="predicted"/>
<dbReference type="Proteomes" id="UP000593575">
    <property type="component" value="Unassembled WGS sequence"/>
</dbReference>
<evidence type="ECO:0000313" key="1">
    <source>
        <dbReference type="EMBL" id="MBA0821468.1"/>
    </source>
</evidence>
<accession>A0A7J9IHZ3</accession>
<comment type="caution">
    <text evidence="1">The sequence shown here is derived from an EMBL/GenBank/DDBJ whole genome shotgun (WGS) entry which is preliminary data.</text>
</comment>
<protein>
    <recommendedName>
        <fullName evidence="3">X8 domain-containing protein</fullName>
    </recommendedName>
</protein>